<dbReference type="InterPro" id="IPR050922">
    <property type="entry name" value="LytR/CpsA/Psr_CW_biosynth"/>
</dbReference>
<dbReference type="OrthoDB" id="9782542at2"/>
<feature type="transmembrane region" description="Helical" evidence="2">
    <location>
        <begin position="17"/>
        <end position="39"/>
    </location>
</feature>
<sequence length="344" mass="37066">MPPAGERGKRVRRRRRILLGTLAALLVLVGGGIIGIATYGRSLDGNLARTDAFAGLPENARPTQTVTGAMNVLLLGSDSRDPDKTADSRTDTIMLMHLDADHQKAEVISIPRDTWVFVPRSPDGRHGNTMAKINSAYAWGGTPLTVQTVESFTGVHVDHVALVDFAGFAQVVDALGGVDLTIEKTITSIHAPHRTFQKGTRHLDGASALDYVRQRYQFADGDFSRERHQREFLQALLDRAAGIGTLSNPVKLNAFLQAVTRSVTVDEHFDLVNVALELRDLRSDDLTFLGSPSAGTGMKSGQSVVLPDTTKAKALYQAVADDTVQDYLTTTASPAPTSTAAPLR</sequence>
<dbReference type="Proteomes" id="UP000279968">
    <property type="component" value="Unassembled WGS sequence"/>
</dbReference>
<evidence type="ECO:0000313" key="4">
    <source>
        <dbReference type="EMBL" id="RKN52267.1"/>
    </source>
</evidence>
<accession>A0A3A9ZYX2</accession>
<keyword evidence="5" id="KW-1185">Reference proteome</keyword>
<dbReference type="AlphaFoldDB" id="A0A3A9ZYX2"/>
<keyword evidence="2" id="KW-0472">Membrane</keyword>
<feature type="domain" description="Cell envelope-related transcriptional attenuator" evidence="3">
    <location>
        <begin position="89"/>
        <end position="240"/>
    </location>
</feature>
<evidence type="ECO:0000313" key="5">
    <source>
        <dbReference type="Proteomes" id="UP000279968"/>
    </source>
</evidence>
<dbReference type="EMBL" id="RBAN01000005">
    <property type="protein sequence ID" value="RKN52267.1"/>
    <property type="molecule type" value="Genomic_DNA"/>
</dbReference>
<dbReference type="Gene3D" id="3.40.630.190">
    <property type="entry name" value="LCP protein"/>
    <property type="match status" value="1"/>
</dbReference>
<comment type="similarity">
    <text evidence="1">Belongs to the LytR/CpsA/Psr (LCP) family.</text>
</comment>
<keyword evidence="2" id="KW-1133">Transmembrane helix</keyword>
<proteinExistence type="inferred from homology"/>
<protein>
    <submittedName>
        <fullName evidence="4">LytR family transcriptional regulator</fullName>
    </submittedName>
</protein>
<dbReference type="InterPro" id="IPR004474">
    <property type="entry name" value="LytR_CpsA_psr"/>
</dbReference>
<dbReference type="Pfam" id="PF03816">
    <property type="entry name" value="LytR_cpsA_psr"/>
    <property type="match status" value="1"/>
</dbReference>
<dbReference type="PANTHER" id="PTHR33392:SF6">
    <property type="entry name" value="POLYISOPRENYL-TEICHOIC ACID--PEPTIDOGLYCAN TEICHOIC ACID TRANSFERASE TAGU"/>
    <property type="match status" value="1"/>
</dbReference>
<evidence type="ECO:0000256" key="1">
    <source>
        <dbReference type="ARBA" id="ARBA00006068"/>
    </source>
</evidence>
<evidence type="ECO:0000259" key="3">
    <source>
        <dbReference type="Pfam" id="PF03816"/>
    </source>
</evidence>
<keyword evidence="2" id="KW-0812">Transmembrane</keyword>
<organism evidence="4 5">
    <name type="scientific">Micromonospora costi</name>
    <dbReference type="NCBI Taxonomy" id="1530042"/>
    <lineage>
        <taxon>Bacteria</taxon>
        <taxon>Bacillati</taxon>
        <taxon>Actinomycetota</taxon>
        <taxon>Actinomycetes</taxon>
        <taxon>Micromonosporales</taxon>
        <taxon>Micromonosporaceae</taxon>
        <taxon>Micromonospora</taxon>
    </lineage>
</organism>
<evidence type="ECO:0000256" key="2">
    <source>
        <dbReference type="SAM" id="Phobius"/>
    </source>
</evidence>
<comment type="caution">
    <text evidence="4">The sequence shown here is derived from an EMBL/GenBank/DDBJ whole genome shotgun (WGS) entry which is preliminary data.</text>
</comment>
<gene>
    <name evidence="4" type="ORF">D7193_26465</name>
</gene>
<dbReference type="NCBIfam" id="TIGR00350">
    <property type="entry name" value="lytR_cpsA_psr"/>
    <property type="match status" value="1"/>
</dbReference>
<name>A0A3A9ZYX2_9ACTN</name>
<reference evidence="4 5" key="1">
    <citation type="journal article" date="2015" name="Int. J. Syst. Evol. Microbiol.">
        <title>Micromonospora costi sp. nov., isolated from a leaf of Costus speciosus.</title>
        <authorList>
            <person name="Thawai C."/>
        </authorList>
    </citation>
    <scope>NUCLEOTIDE SEQUENCE [LARGE SCALE GENOMIC DNA]</scope>
    <source>
        <strain evidence="4 5">CS1-12</strain>
    </source>
</reference>
<dbReference type="PANTHER" id="PTHR33392">
    <property type="entry name" value="POLYISOPRENYL-TEICHOIC ACID--PEPTIDOGLYCAN TEICHOIC ACID TRANSFERASE TAGU"/>
    <property type="match status" value="1"/>
</dbReference>